<evidence type="ECO:0000313" key="2">
    <source>
        <dbReference type="EMBL" id="SEC36463.1"/>
    </source>
</evidence>
<name>A0A1H4RX18_9MICC</name>
<reference evidence="2 3" key="1">
    <citation type="submission" date="2016-10" db="EMBL/GenBank/DDBJ databases">
        <authorList>
            <person name="de Groot N.N."/>
        </authorList>
    </citation>
    <scope>NUCLEOTIDE SEQUENCE [LARGE SCALE GENOMIC DNA]</scope>
    <source>
        <strain evidence="2 3">DSM 10495</strain>
    </source>
</reference>
<dbReference type="PANTHER" id="PTHR43355">
    <property type="entry name" value="FLAVIN REDUCTASE (NADPH)"/>
    <property type="match status" value="1"/>
</dbReference>
<dbReference type="Proteomes" id="UP000182652">
    <property type="component" value="Unassembled WGS sequence"/>
</dbReference>
<dbReference type="AlphaFoldDB" id="A0A1H4RX18"/>
<dbReference type="InterPro" id="IPR051606">
    <property type="entry name" value="Polyketide_Oxido-like"/>
</dbReference>
<protein>
    <submittedName>
        <fullName evidence="2">NAD(P)H-binding</fullName>
    </submittedName>
</protein>
<dbReference type="InterPro" id="IPR036291">
    <property type="entry name" value="NAD(P)-bd_dom_sf"/>
</dbReference>
<dbReference type="EMBL" id="FNSN01000003">
    <property type="protein sequence ID" value="SEC36463.1"/>
    <property type="molecule type" value="Genomic_DNA"/>
</dbReference>
<evidence type="ECO:0000259" key="1">
    <source>
        <dbReference type="Pfam" id="PF13460"/>
    </source>
</evidence>
<organism evidence="2 3">
    <name type="scientific">Arthrobacter woluwensis</name>
    <dbReference type="NCBI Taxonomy" id="156980"/>
    <lineage>
        <taxon>Bacteria</taxon>
        <taxon>Bacillati</taxon>
        <taxon>Actinomycetota</taxon>
        <taxon>Actinomycetes</taxon>
        <taxon>Micrococcales</taxon>
        <taxon>Micrococcaceae</taxon>
        <taxon>Arthrobacter</taxon>
    </lineage>
</organism>
<proteinExistence type="predicted"/>
<dbReference type="PANTHER" id="PTHR43355:SF2">
    <property type="entry name" value="FLAVIN REDUCTASE (NADPH)"/>
    <property type="match status" value="1"/>
</dbReference>
<accession>A0A1H4RX18</accession>
<dbReference type="GO" id="GO:0042602">
    <property type="term" value="F:riboflavin reductase (NADPH) activity"/>
    <property type="evidence" value="ECO:0007669"/>
    <property type="project" value="TreeGrafter"/>
</dbReference>
<dbReference type="InterPro" id="IPR016040">
    <property type="entry name" value="NAD(P)-bd_dom"/>
</dbReference>
<keyword evidence="3" id="KW-1185">Reference proteome</keyword>
<dbReference type="Pfam" id="PF13460">
    <property type="entry name" value="NAD_binding_10"/>
    <property type="match status" value="1"/>
</dbReference>
<dbReference type="SUPFAM" id="SSF51735">
    <property type="entry name" value="NAD(P)-binding Rossmann-fold domains"/>
    <property type="match status" value="1"/>
</dbReference>
<evidence type="ECO:0000313" key="3">
    <source>
        <dbReference type="Proteomes" id="UP000182652"/>
    </source>
</evidence>
<dbReference type="STRING" id="156980.SAMN04489745_2679"/>
<feature type="domain" description="NAD(P)-binding" evidence="1">
    <location>
        <begin position="7"/>
        <end position="194"/>
    </location>
</feature>
<dbReference type="Gene3D" id="3.40.50.720">
    <property type="entry name" value="NAD(P)-binding Rossmann-like Domain"/>
    <property type="match status" value="1"/>
</dbReference>
<dbReference type="GO" id="GO:0004074">
    <property type="term" value="F:biliverdin reductase [NAD(P)H] activity"/>
    <property type="evidence" value="ECO:0007669"/>
    <property type="project" value="TreeGrafter"/>
</dbReference>
<gene>
    <name evidence="2" type="ORF">SAMN04489745_2679</name>
</gene>
<sequence>MIAVLAAQGRSGQACVAALLEAGFRVRAGVRSASTLPGHPGLEEMRCDARNKDEVAALLDGADVAVSMIGHNRRSSADVQSVAIQHCVEIIAARQPETRLISLTGTGVRLPGDRIPLFDRAANFAIGVVDPKRIADGKEHVRILQESPVDYTIIRVLKLTGGSHHGTVNLTPHGPAELFTPRARVGAAVVQLVESGGFSRAMPVISGTS</sequence>